<evidence type="ECO:0000313" key="2">
    <source>
        <dbReference type="EMBL" id="MBP1468835.1"/>
    </source>
</evidence>
<dbReference type="EMBL" id="SIJK02000101">
    <property type="protein sequence ID" value="MBP1468835.1"/>
    <property type="molecule type" value="Genomic_DNA"/>
</dbReference>
<sequence>MERLDMKPVPSSLSRYRWRDRPTTRRAFLRHGAALLCFIAMLMIFWVPGRVAYANPIGLFDTPHDQHIYIIYKTTHPETFIALNLFINGKPFPGDLWNVQREDLLCTRNQCHITFGYGIFSYGLSDLKSLEDDAIVTPSPDYEVVIHLERATLTSGRLTEPQLYYDDWLVTVYDTHLEVTEVPFYYYLREPFTIFMRALTLTLIVELSLAALFLGVLRVPGLFLAKTLGLIALTNVFSVLVVQFFFLWWLRDSAIVGVSMFITALVLGPYLPRLTHEHTPVLLQRRRLSQLTLITLITVSLILFSGVPSINIVSAEVFAVSYETWILSRVTKGYLSQGQVLSMVVLMNLLSFVAGILILGIM</sequence>
<accession>A0ABS4DHC7</accession>
<evidence type="ECO:0000256" key="1">
    <source>
        <dbReference type="SAM" id="Phobius"/>
    </source>
</evidence>
<dbReference type="Proteomes" id="UP001193081">
    <property type="component" value="Unassembled WGS sequence"/>
</dbReference>
<feature type="transmembrane region" description="Helical" evidence="1">
    <location>
        <begin position="340"/>
        <end position="361"/>
    </location>
</feature>
<comment type="caution">
    <text evidence="2">The sequence shown here is derived from an EMBL/GenBank/DDBJ whole genome shotgun (WGS) entry which is preliminary data.</text>
</comment>
<keyword evidence="3" id="KW-1185">Reference proteome</keyword>
<name>A0ABS4DHC7_9CHLR</name>
<keyword evidence="1" id="KW-1133">Transmembrane helix</keyword>
<keyword evidence="1" id="KW-0472">Membrane</keyword>
<feature type="transmembrane region" description="Helical" evidence="1">
    <location>
        <begin position="254"/>
        <end position="272"/>
    </location>
</feature>
<keyword evidence="1" id="KW-0812">Transmembrane</keyword>
<reference evidence="2 3" key="1">
    <citation type="submission" date="2021-03" db="EMBL/GenBank/DDBJ databases">
        <authorList>
            <person name="Grouzdev D.S."/>
        </authorList>
    </citation>
    <scope>NUCLEOTIDE SEQUENCE [LARGE SCALE GENOMIC DNA]</scope>
    <source>
        <strain evidence="2 3">M50-1</strain>
    </source>
</reference>
<feature type="transmembrane region" description="Helical" evidence="1">
    <location>
        <begin position="194"/>
        <end position="216"/>
    </location>
</feature>
<feature type="transmembrane region" description="Helical" evidence="1">
    <location>
        <begin position="228"/>
        <end position="248"/>
    </location>
</feature>
<proteinExistence type="predicted"/>
<organism evidence="2 3">
    <name type="scientific">Candidatus Chloroploca mongolica</name>
    <dbReference type="NCBI Taxonomy" id="2528176"/>
    <lineage>
        <taxon>Bacteria</taxon>
        <taxon>Bacillati</taxon>
        <taxon>Chloroflexota</taxon>
        <taxon>Chloroflexia</taxon>
        <taxon>Chloroflexales</taxon>
        <taxon>Chloroflexineae</taxon>
        <taxon>Oscillochloridaceae</taxon>
        <taxon>Candidatus Chloroploca</taxon>
    </lineage>
</organism>
<gene>
    <name evidence="2" type="ORF">EYB53_024200</name>
</gene>
<protein>
    <submittedName>
        <fullName evidence="2">Uncharacterized protein</fullName>
    </submittedName>
</protein>
<feature type="transmembrane region" description="Helical" evidence="1">
    <location>
        <begin position="293"/>
        <end position="320"/>
    </location>
</feature>
<evidence type="ECO:0000313" key="3">
    <source>
        <dbReference type="Proteomes" id="UP001193081"/>
    </source>
</evidence>
<dbReference type="InterPro" id="IPR006311">
    <property type="entry name" value="TAT_signal"/>
</dbReference>
<dbReference type="PROSITE" id="PS51318">
    <property type="entry name" value="TAT"/>
    <property type="match status" value="1"/>
</dbReference>
<feature type="transmembrane region" description="Helical" evidence="1">
    <location>
        <begin position="27"/>
        <end position="47"/>
    </location>
</feature>